<evidence type="ECO:0000313" key="1">
    <source>
        <dbReference type="EMBL" id="GAA5191527.1"/>
    </source>
</evidence>
<dbReference type="RefSeq" id="WP_345633233.1">
    <property type="nucleotide sequence ID" value="NZ_BAABJQ010000016.1"/>
</dbReference>
<evidence type="ECO:0000313" key="2">
    <source>
        <dbReference type="Proteomes" id="UP001501570"/>
    </source>
</evidence>
<reference evidence="2" key="1">
    <citation type="journal article" date="2019" name="Int. J. Syst. Evol. Microbiol.">
        <title>The Global Catalogue of Microorganisms (GCM) 10K type strain sequencing project: providing services to taxonomists for standard genome sequencing and annotation.</title>
        <authorList>
            <consortium name="The Broad Institute Genomics Platform"/>
            <consortium name="The Broad Institute Genome Sequencing Center for Infectious Disease"/>
            <person name="Wu L."/>
            <person name="Ma J."/>
        </authorList>
    </citation>
    <scope>NUCLEOTIDE SEQUENCE [LARGE SCALE GENOMIC DNA]</scope>
    <source>
        <strain evidence="2">JCM 18304</strain>
    </source>
</reference>
<organism evidence="1 2">
    <name type="scientific">Rugosimonospora acidiphila</name>
    <dbReference type="NCBI Taxonomy" id="556531"/>
    <lineage>
        <taxon>Bacteria</taxon>
        <taxon>Bacillati</taxon>
        <taxon>Actinomycetota</taxon>
        <taxon>Actinomycetes</taxon>
        <taxon>Micromonosporales</taxon>
        <taxon>Micromonosporaceae</taxon>
        <taxon>Rugosimonospora</taxon>
    </lineage>
</organism>
<name>A0ABP9S6U5_9ACTN</name>
<sequence length="68" mass="7298">MQEIENKFDKAYHGKSVQELADAPVASLAGVSESAAELIKQALGIKTIRQLGTNQYFLAAQAIAHLAE</sequence>
<proteinExistence type="predicted"/>
<accession>A0ABP9S6U5</accession>
<gene>
    <name evidence="1" type="ORF">GCM10023322_49060</name>
</gene>
<protein>
    <submittedName>
        <fullName evidence="1">Uncharacterized protein</fullName>
    </submittedName>
</protein>
<dbReference type="Proteomes" id="UP001501570">
    <property type="component" value="Unassembled WGS sequence"/>
</dbReference>
<keyword evidence="2" id="KW-1185">Reference proteome</keyword>
<comment type="caution">
    <text evidence="1">The sequence shown here is derived from an EMBL/GenBank/DDBJ whole genome shotgun (WGS) entry which is preliminary data.</text>
</comment>
<dbReference type="EMBL" id="BAABJQ010000016">
    <property type="protein sequence ID" value="GAA5191527.1"/>
    <property type="molecule type" value="Genomic_DNA"/>
</dbReference>